<feature type="domain" description="PPIase FKBP-type" evidence="8">
    <location>
        <begin position="275"/>
        <end position="360"/>
    </location>
</feature>
<comment type="catalytic activity">
    <reaction evidence="1 6">
        <text>[protein]-peptidylproline (omega=180) = [protein]-peptidylproline (omega=0)</text>
        <dbReference type="Rhea" id="RHEA:16237"/>
        <dbReference type="Rhea" id="RHEA-COMP:10747"/>
        <dbReference type="Rhea" id="RHEA-COMP:10748"/>
        <dbReference type="ChEBI" id="CHEBI:83833"/>
        <dbReference type="ChEBI" id="CHEBI:83834"/>
        <dbReference type="EC" id="5.2.1.8"/>
    </reaction>
</comment>
<dbReference type="PANTHER" id="PTHR45625">
    <property type="entry name" value="PEPTIDYL-PROLYL CIS-TRANS ISOMERASE-RELATED"/>
    <property type="match status" value="1"/>
</dbReference>
<gene>
    <name evidence="10" type="ordered locus">Spiaf_2707</name>
</gene>
<organism evidence="10 11">
    <name type="scientific">Spirochaeta africana (strain ATCC 700263 / DSM 8902 / Z-7692)</name>
    <dbReference type="NCBI Taxonomy" id="889378"/>
    <lineage>
        <taxon>Bacteria</taxon>
        <taxon>Pseudomonadati</taxon>
        <taxon>Spirochaetota</taxon>
        <taxon>Spirochaetia</taxon>
        <taxon>Spirochaetales</taxon>
        <taxon>Spirochaetaceae</taxon>
        <taxon>Spirochaeta</taxon>
    </lineage>
</organism>
<dbReference type="InterPro" id="IPR029000">
    <property type="entry name" value="Cyclophilin-like_dom_sf"/>
</dbReference>
<dbReference type="eggNOG" id="COG0545">
    <property type="taxonomic scope" value="Bacteria"/>
</dbReference>
<proteinExistence type="inferred from homology"/>
<dbReference type="PROSITE" id="PS50059">
    <property type="entry name" value="FKBP_PPIASE"/>
    <property type="match status" value="1"/>
</dbReference>
<evidence type="ECO:0000256" key="1">
    <source>
        <dbReference type="ARBA" id="ARBA00000971"/>
    </source>
</evidence>
<dbReference type="InterPro" id="IPR020892">
    <property type="entry name" value="Cyclophilin-type_PPIase_CS"/>
</dbReference>
<evidence type="ECO:0000256" key="4">
    <source>
        <dbReference type="ARBA" id="ARBA00023110"/>
    </source>
</evidence>
<keyword evidence="5 6" id="KW-0413">Isomerase</keyword>
<evidence type="ECO:0000313" key="11">
    <source>
        <dbReference type="Proteomes" id="UP000007383"/>
    </source>
</evidence>
<dbReference type="PRINTS" id="PR00153">
    <property type="entry name" value="CSAPPISMRASE"/>
</dbReference>
<dbReference type="Pfam" id="PF00160">
    <property type="entry name" value="Pro_isomerase"/>
    <property type="match status" value="1"/>
</dbReference>
<name>H9UMI9_SPIAZ</name>
<protein>
    <recommendedName>
        <fullName evidence="3 6">peptidylprolyl isomerase</fullName>
        <ecNumber evidence="3 6">5.2.1.8</ecNumber>
    </recommendedName>
</protein>
<evidence type="ECO:0000259" key="9">
    <source>
        <dbReference type="PROSITE" id="PS50072"/>
    </source>
</evidence>
<dbReference type="InterPro" id="IPR046357">
    <property type="entry name" value="PPIase_dom_sf"/>
</dbReference>
<dbReference type="KEGG" id="sfc:Spiaf_2707"/>
<dbReference type="EMBL" id="CP003282">
    <property type="protein sequence ID" value="AFG38732.1"/>
    <property type="molecule type" value="Genomic_DNA"/>
</dbReference>
<dbReference type="HOGENOM" id="CLU_012062_5_0_12"/>
<dbReference type="PROSITE" id="PS51257">
    <property type="entry name" value="PROKAR_LIPOPROTEIN"/>
    <property type="match status" value="1"/>
</dbReference>
<dbReference type="PATRIC" id="fig|889378.3.peg.2680"/>
<dbReference type="SUPFAM" id="SSF54534">
    <property type="entry name" value="FKBP-like"/>
    <property type="match status" value="1"/>
</dbReference>
<dbReference type="EC" id="5.2.1.8" evidence="3 6"/>
<evidence type="ECO:0000313" key="10">
    <source>
        <dbReference type="EMBL" id="AFG38732.1"/>
    </source>
</evidence>
<dbReference type="PROSITE" id="PS50072">
    <property type="entry name" value="CSA_PPIASE_2"/>
    <property type="match status" value="1"/>
</dbReference>
<feature type="domain" description="PPIase cyclophilin-type" evidence="9">
    <location>
        <begin position="64"/>
        <end position="196"/>
    </location>
</feature>
<dbReference type="AlphaFoldDB" id="H9UMI9"/>
<comment type="similarity">
    <text evidence="2">Belongs to the cyclophilin-type PPIase family.</text>
</comment>
<dbReference type="Pfam" id="PF00254">
    <property type="entry name" value="FKBP_C"/>
    <property type="match status" value="1"/>
</dbReference>
<dbReference type="PROSITE" id="PS00170">
    <property type="entry name" value="CSA_PPIASE_1"/>
    <property type="match status" value="1"/>
</dbReference>
<dbReference type="OrthoDB" id="9807797at2"/>
<dbReference type="GO" id="GO:0003755">
    <property type="term" value="F:peptidyl-prolyl cis-trans isomerase activity"/>
    <property type="evidence" value="ECO:0007669"/>
    <property type="project" value="UniProtKB-KW"/>
</dbReference>
<dbReference type="Proteomes" id="UP000007383">
    <property type="component" value="Chromosome"/>
</dbReference>
<sequence>MRYIRMIITAAVLAAVAGCTSANAIPEGGRMSQGELVKLTAADGSTVDHELENGLYAVMETSKGSILLNLEYQRTPLTVTNFVGLAEGTIDNDRGDGPFYDGLTFHRVIENFMIQGGDPQGTGSGGPGYRFPDEIRSELRHDAPGILSMANAGPGTNGSQFFITHEPTPWLDGRHTVFGAVVAGQDVVNAVAQGDTIEQLRILRVGDEAQQFTADQSDFDSRLEELRREEMQGQEAFMEEQRQDIADRFDDLQDGPDGLQYTITAAGSGEPAREGQTVRINYTGSFVHGQVFDSSEGREPLEFQLGGGQIIPGFDLAVRGMQPGEKRTAVIPPHLAYGEQGAGGVIPPNAYLVFEIELLD</sequence>
<dbReference type="eggNOG" id="COG0652">
    <property type="taxonomic scope" value="Bacteria"/>
</dbReference>
<keyword evidence="11" id="KW-1185">Reference proteome</keyword>
<evidence type="ECO:0000259" key="8">
    <source>
        <dbReference type="PROSITE" id="PS50059"/>
    </source>
</evidence>
<evidence type="ECO:0000256" key="6">
    <source>
        <dbReference type="PROSITE-ProRule" id="PRU00277"/>
    </source>
</evidence>
<dbReference type="CDD" id="cd00317">
    <property type="entry name" value="cyclophilin"/>
    <property type="match status" value="1"/>
</dbReference>
<dbReference type="SUPFAM" id="SSF50891">
    <property type="entry name" value="Cyclophilin-like"/>
    <property type="match status" value="1"/>
</dbReference>
<dbReference type="InterPro" id="IPR002130">
    <property type="entry name" value="Cyclophilin-type_PPIase_dom"/>
</dbReference>
<dbReference type="STRING" id="889378.Spiaf_2707"/>
<reference evidence="11" key="1">
    <citation type="journal article" date="2013" name="Stand. Genomic Sci.">
        <title>Complete genome sequence of the halophilic bacterium Spirochaeta africana type strain (Z-7692(T)) from the alkaline Lake Magadi in the East African Rift.</title>
        <authorList>
            <person name="Liolos K."/>
            <person name="Abt B."/>
            <person name="Scheuner C."/>
            <person name="Teshima H."/>
            <person name="Held B."/>
            <person name="Lapidus A."/>
            <person name="Nolan M."/>
            <person name="Lucas S."/>
            <person name="Deshpande S."/>
            <person name="Cheng J.F."/>
            <person name="Tapia R."/>
            <person name="Goodwin L.A."/>
            <person name="Pitluck S."/>
            <person name="Pagani I."/>
            <person name="Ivanova N."/>
            <person name="Mavromatis K."/>
            <person name="Mikhailova N."/>
            <person name="Huntemann M."/>
            <person name="Pati A."/>
            <person name="Chen A."/>
            <person name="Palaniappan K."/>
            <person name="Land M."/>
            <person name="Rohde M."/>
            <person name="Tindall B.J."/>
            <person name="Detter J.C."/>
            <person name="Goker M."/>
            <person name="Bristow J."/>
            <person name="Eisen J.A."/>
            <person name="Markowitz V."/>
            <person name="Hugenholtz P."/>
            <person name="Woyke T."/>
            <person name="Klenk H.P."/>
            <person name="Kyrpides N.C."/>
        </authorList>
    </citation>
    <scope>NUCLEOTIDE SEQUENCE</scope>
    <source>
        <strain evidence="11">ATCC 700263 / DSM 8902 / Z-7692</strain>
    </source>
</reference>
<keyword evidence="7" id="KW-0732">Signal</keyword>
<dbReference type="PANTHER" id="PTHR45625:SF4">
    <property type="entry name" value="PEPTIDYLPROLYL ISOMERASE DOMAIN AND WD REPEAT-CONTAINING PROTEIN 1"/>
    <property type="match status" value="1"/>
</dbReference>
<evidence type="ECO:0000256" key="2">
    <source>
        <dbReference type="ARBA" id="ARBA00007365"/>
    </source>
</evidence>
<evidence type="ECO:0000256" key="7">
    <source>
        <dbReference type="SAM" id="SignalP"/>
    </source>
</evidence>
<dbReference type="GO" id="GO:0006457">
    <property type="term" value="P:protein folding"/>
    <property type="evidence" value="ECO:0007669"/>
    <property type="project" value="InterPro"/>
</dbReference>
<dbReference type="Gene3D" id="2.40.100.10">
    <property type="entry name" value="Cyclophilin-like"/>
    <property type="match status" value="1"/>
</dbReference>
<keyword evidence="4 6" id="KW-0697">Rotamase</keyword>
<evidence type="ECO:0000256" key="3">
    <source>
        <dbReference type="ARBA" id="ARBA00013194"/>
    </source>
</evidence>
<dbReference type="InterPro" id="IPR001179">
    <property type="entry name" value="PPIase_FKBP_dom"/>
</dbReference>
<dbReference type="InterPro" id="IPR044666">
    <property type="entry name" value="Cyclophilin_A-like"/>
</dbReference>
<evidence type="ECO:0000256" key="5">
    <source>
        <dbReference type="ARBA" id="ARBA00023235"/>
    </source>
</evidence>
<feature type="signal peptide" evidence="7">
    <location>
        <begin position="1"/>
        <end position="24"/>
    </location>
</feature>
<dbReference type="RefSeq" id="WP_014456714.1">
    <property type="nucleotide sequence ID" value="NC_017098.1"/>
</dbReference>
<dbReference type="Gene3D" id="3.10.50.40">
    <property type="match status" value="1"/>
</dbReference>
<dbReference type="FunFam" id="3.10.50.40:FF:000006">
    <property type="entry name" value="Peptidyl-prolyl cis-trans isomerase"/>
    <property type="match status" value="1"/>
</dbReference>
<feature type="chain" id="PRO_5003623457" description="peptidylprolyl isomerase" evidence="7">
    <location>
        <begin position="25"/>
        <end position="360"/>
    </location>
</feature>
<accession>H9UMI9</accession>